<dbReference type="GO" id="GO:0044780">
    <property type="term" value="P:bacterial-type flagellum assembly"/>
    <property type="evidence" value="ECO:0007669"/>
    <property type="project" value="InterPro"/>
</dbReference>
<proteinExistence type="inferred from homology"/>
<evidence type="ECO:0000313" key="6">
    <source>
        <dbReference type="EMBL" id="MBF4499944.1"/>
    </source>
</evidence>
<sequence>MNIQVLQMAAVATQKSAISDMKGNHSSKDVFASVMAKTLGSSESQMAKFEETPNSAEDTLAILLEVLNMSTEELEQRLSELFDEDFVSQLTDLVATIPYQASLDDVYELLQSSDTYGELVTTIANALEKLSEPLVEKQDDDGAEPFWNHLTQLTEAIEVLQQHGEELPFNGEQVAQFAVIAQYIQQVAPQADMHVIHDNKLQNFQQMMQQFVQTEAEQLRLQVETKPKTSNQQLLSSMNQPSATSVFFQTLTQVESPEQSRAEELMKQLQAILKRANFGQIGGANRLSIRLYPEHLGTLRIELQEVNGVLTARILASSAQARDMLDSRLHQLRAALVSQNLQVERIELSQMLQASDKTEREQLMQQDTRHGATREETEETEEEQEDEQSFAQFLIDLEQEEA</sequence>
<dbReference type="InterPro" id="IPR038610">
    <property type="entry name" value="FliK-like_C_sf"/>
</dbReference>
<dbReference type="InterPro" id="IPR001635">
    <property type="entry name" value="Flag_hook_Flik"/>
</dbReference>
<dbReference type="Proteomes" id="UP000622653">
    <property type="component" value="Unassembled WGS sequence"/>
</dbReference>
<evidence type="ECO:0000313" key="7">
    <source>
        <dbReference type="Proteomes" id="UP000622653"/>
    </source>
</evidence>
<evidence type="ECO:0000256" key="2">
    <source>
        <dbReference type="ARBA" id="ARBA00009149"/>
    </source>
</evidence>
<evidence type="ECO:0000256" key="1">
    <source>
        <dbReference type="ARBA" id="ARBA00003944"/>
    </source>
</evidence>
<reference evidence="6" key="1">
    <citation type="submission" date="2020-11" db="EMBL/GenBank/DDBJ databases">
        <title>Multidrug resistant novel bacterium Savagea serpentis sp. nov., isolated from the scats of a vine snake (Ahaetulla nasuta).</title>
        <authorList>
            <person name="Venkata Ramana V."/>
            <person name="Vikas Patil S."/>
            <person name="Yogita Lugani V."/>
        </authorList>
    </citation>
    <scope>NUCLEOTIDE SEQUENCE</scope>
    <source>
        <strain evidence="6">SN6</strain>
    </source>
</reference>
<comment type="caution">
    <text evidence="6">The sequence shown here is derived from an EMBL/GenBank/DDBJ whole genome shotgun (WGS) entry which is preliminary data.</text>
</comment>
<evidence type="ECO:0000256" key="4">
    <source>
        <dbReference type="SAM" id="MobiDB-lite"/>
    </source>
</evidence>
<dbReference type="PRINTS" id="PR01007">
    <property type="entry name" value="FLGHOOKFLIK"/>
</dbReference>
<dbReference type="GO" id="GO:0009424">
    <property type="term" value="C:bacterial-type flagellum hook"/>
    <property type="evidence" value="ECO:0007669"/>
    <property type="project" value="InterPro"/>
</dbReference>
<dbReference type="AlphaFoldDB" id="A0A8J7KRW0"/>
<dbReference type="Pfam" id="PF02120">
    <property type="entry name" value="Flg_hook"/>
    <property type="match status" value="1"/>
</dbReference>
<name>A0A8J7KRW0_9BACL</name>
<comment type="similarity">
    <text evidence="2">Belongs to the FliK family.</text>
</comment>
<keyword evidence="6" id="KW-0969">Cilium</keyword>
<dbReference type="CDD" id="cd17470">
    <property type="entry name" value="T3SS_Flik_C"/>
    <property type="match status" value="1"/>
</dbReference>
<keyword evidence="3" id="KW-1005">Bacterial flagellum biogenesis</keyword>
<accession>A0A8J7KRW0</accession>
<keyword evidence="6" id="KW-0966">Cell projection</keyword>
<dbReference type="RefSeq" id="WP_194561415.1">
    <property type="nucleotide sequence ID" value="NZ_JADKPV010000001.1"/>
</dbReference>
<feature type="region of interest" description="Disordered" evidence="4">
    <location>
        <begin position="354"/>
        <end position="389"/>
    </location>
</feature>
<comment type="function">
    <text evidence="1">Controls the length of the flagellar hook.</text>
</comment>
<dbReference type="Gene3D" id="3.30.750.140">
    <property type="match status" value="1"/>
</dbReference>
<evidence type="ECO:0000259" key="5">
    <source>
        <dbReference type="Pfam" id="PF02120"/>
    </source>
</evidence>
<evidence type="ECO:0000256" key="3">
    <source>
        <dbReference type="ARBA" id="ARBA00022795"/>
    </source>
</evidence>
<organism evidence="6 7">
    <name type="scientific">Savagea serpentis</name>
    <dbReference type="NCBI Taxonomy" id="2785297"/>
    <lineage>
        <taxon>Bacteria</taxon>
        <taxon>Bacillati</taxon>
        <taxon>Bacillota</taxon>
        <taxon>Bacilli</taxon>
        <taxon>Bacillales</taxon>
        <taxon>Caryophanaceae</taxon>
        <taxon>Savagea</taxon>
    </lineage>
</organism>
<gene>
    <name evidence="6" type="ORF">IRY55_01110</name>
</gene>
<keyword evidence="6" id="KW-0282">Flagellum</keyword>
<dbReference type="EMBL" id="JADKPV010000001">
    <property type="protein sequence ID" value="MBF4499944.1"/>
    <property type="molecule type" value="Genomic_DNA"/>
</dbReference>
<feature type="compositionally biased region" description="Basic and acidic residues" evidence="4">
    <location>
        <begin position="356"/>
        <end position="375"/>
    </location>
</feature>
<feature type="compositionally biased region" description="Acidic residues" evidence="4">
    <location>
        <begin position="376"/>
        <end position="388"/>
    </location>
</feature>
<feature type="domain" description="Flagellar hook-length control protein-like C-terminal" evidence="5">
    <location>
        <begin position="282"/>
        <end position="350"/>
    </location>
</feature>
<keyword evidence="7" id="KW-1185">Reference proteome</keyword>
<protein>
    <submittedName>
        <fullName evidence="6">Flagellar hook-length control protein FliK</fullName>
    </submittedName>
</protein>
<dbReference type="InterPro" id="IPR021136">
    <property type="entry name" value="Flagellar_hook_control-like_C"/>
</dbReference>